<keyword evidence="1" id="KW-0193">Cuticle</keyword>
<organism evidence="3 5">
    <name type="scientific">Photinus pyralis</name>
    <name type="common">Common eastern firefly</name>
    <name type="synonym">Lampyris pyralis</name>
    <dbReference type="NCBI Taxonomy" id="7054"/>
    <lineage>
        <taxon>Eukaryota</taxon>
        <taxon>Metazoa</taxon>
        <taxon>Ecdysozoa</taxon>
        <taxon>Arthropoda</taxon>
        <taxon>Hexapoda</taxon>
        <taxon>Insecta</taxon>
        <taxon>Pterygota</taxon>
        <taxon>Neoptera</taxon>
        <taxon>Endopterygota</taxon>
        <taxon>Coleoptera</taxon>
        <taxon>Polyphaga</taxon>
        <taxon>Elateriformia</taxon>
        <taxon>Elateroidea</taxon>
        <taxon>Lampyridae</taxon>
        <taxon>Lampyrinae</taxon>
        <taxon>Photinus</taxon>
    </lineage>
</organism>
<keyword evidence="5" id="KW-1185">Reference proteome</keyword>
<reference evidence="3" key="2">
    <citation type="submission" date="2019-08" db="EMBL/GenBank/DDBJ databases">
        <authorList>
            <consortium name="Photinus pyralis genome working group"/>
            <person name="Fallon T.R."/>
            <person name="Sander Lower S.E."/>
            <person name="Weng J.-K."/>
        </authorList>
    </citation>
    <scope>NUCLEOTIDE SEQUENCE</scope>
    <source>
        <strain evidence="3">1611_PpyrPB1</strain>
        <tissue evidence="3">Whole body</tissue>
    </source>
</reference>
<sequence length="121" mass="13263">MQFLVLIVTLFAVSSAQSLGANVAVSQDTLGNYNLRYDIPGISRVEHRDIYGNVAGAFSYVDPYGIVRSRQFTSGVDGFNVFGNDIPVPVQDTPEVAQAKAEHLAKLHYAYLTMPPEPIIF</sequence>
<feature type="signal peptide" evidence="2">
    <location>
        <begin position="1"/>
        <end position="16"/>
    </location>
</feature>
<dbReference type="InterPro" id="IPR050468">
    <property type="entry name" value="Cuticle_Struct_Prot"/>
</dbReference>
<dbReference type="PROSITE" id="PS51155">
    <property type="entry name" value="CHIT_BIND_RR_2"/>
    <property type="match status" value="1"/>
</dbReference>
<dbReference type="PANTHER" id="PTHR10380">
    <property type="entry name" value="CUTICLE PROTEIN"/>
    <property type="match status" value="1"/>
</dbReference>
<gene>
    <name evidence="3" type="ORF">PPYR_07172</name>
    <name evidence="4" type="ORF">PPYR_07174</name>
</gene>
<dbReference type="GO" id="GO:0062129">
    <property type="term" value="C:chitin-based extracellular matrix"/>
    <property type="evidence" value="ECO:0007669"/>
    <property type="project" value="TreeGrafter"/>
</dbReference>
<protein>
    <recommendedName>
        <fullName evidence="6">Cuticle protein 7</fullName>
    </recommendedName>
</protein>
<evidence type="ECO:0008006" key="6">
    <source>
        <dbReference type="Google" id="ProtNLM"/>
    </source>
</evidence>
<comment type="caution">
    <text evidence="3">The sequence shown here is derived from an EMBL/GenBank/DDBJ whole genome shotgun (WGS) entry which is preliminary data.</text>
</comment>
<proteinExistence type="predicted"/>
<dbReference type="EMBL" id="VVIM01000005">
    <property type="protein sequence ID" value="KAB0799294.1"/>
    <property type="molecule type" value="Genomic_DNA"/>
</dbReference>
<dbReference type="Pfam" id="PF00379">
    <property type="entry name" value="Chitin_bind_4"/>
    <property type="match status" value="1"/>
</dbReference>
<evidence type="ECO:0000313" key="4">
    <source>
        <dbReference type="EMBL" id="KAB0799294.1"/>
    </source>
</evidence>
<dbReference type="GO" id="GO:0008010">
    <property type="term" value="F:structural constituent of chitin-based larval cuticle"/>
    <property type="evidence" value="ECO:0007669"/>
    <property type="project" value="TreeGrafter"/>
</dbReference>
<dbReference type="InParanoid" id="A0A5N4APK9"/>
<feature type="chain" id="PRO_5036147760" description="Cuticle protein 7" evidence="2">
    <location>
        <begin position="17"/>
        <end position="121"/>
    </location>
</feature>
<evidence type="ECO:0000256" key="1">
    <source>
        <dbReference type="PROSITE-ProRule" id="PRU00497"/>
    </source>
</evidence>
<reference evidence="3 5" key="1">
    <citation type="journal article" date="2018" name="Elife">
        <title>Firefly genomes illuminate parallel origins of bioluminescence in beetles.</title>
        <authorList>
            <person name="Fallon T.R."/>
            <person name="Lower S.E."/>
            <person name="Chang C.H."/>
            <person name="Bessho-Uehara M."/>
            <person name="Martin G.J."/>
            <person name="Bewick A.J."/>
            <person name="Behringer M."/>
            <person name="Debat H.J."/>
            <person name="Wong I."/>
            <person name="Day J.C."/>
            <person name="Suvorov A."/>
            <person name="Silva C.J."/>
            <person name="Stanger-Hall K.F."/>
            <person name="Hall D.W."/>
            <person name="Schmitz R.J."/>
            <person name="Nelson D.R."/>
            <person name="Lewis S.M."/>
            <person name="Shigenobu S."/>
            <person name="Bybee S.M."/>
            <person name="Larracuente A.M."/>
            <person name="Oba Y."/>
            <person name="Weng J.K."/>
        </authorList>
    </citation>
    <scope>NUCLEOTIDE SEQUENCE [LARGE SCALE GENOMIC DNA]</scope>
    <source>
        <strain evidence="3">1611_PpyrPB1</strain>
        <tissue evidence="3">Whole body</tissue>
    </source>
</reference>
<evidence type="ECO:0000313" key="5">
    <source>
        <dbReference type="Proteomes" id="UP000327044"/>
    </source>
</evidence>
<evidence type="ECO:0000256" key="2">
    <source>
        <dbReference type="SAM" id="SignalP"/>
    </source>
</evidence>
<dbReference type="Proteomes" id="UP000327044">
    <property type="component" value="Unassembled WGS sequence"/>
</dbReference>
<name>A0A5N4APK9_PHOPY</name>
<dbReference type="EMBL" id="VVIM01000005">
    <property type="protein sequence ID" value="KAB0799292.1"/>
    <property type="molecule type" value="Genomic_DNA"/>
</dbReference>
<dbReference type="OrthoDB" id="6515429at2759"/>
<evidence type="ECO:0000313" key="3">
    <source>
        <dbReference type="EMBL" id="KAB0799292.1"/>
    </source>
</evidence>
<dbReference type="InterPro" id="IPR000618">
    <property type="entry name" value="Insect_cuticle"/>
</dbReference>
<dbReference type="PANTHER" id="PTHR10380:SF196">
    <property type="entry name" value="CUTICULAR PROTEIN 72EA"/>
    <property type="match status" value="1"/>
</dbReference>
<dbReference type="AlphaFoldDB" id="A0A5N4APK9"/>
<keyword evidence="2" id="KW-0732">Signal</keyword>
<accession>A0A5N4APK9</accession>